<dbReference type="AlphaFoldDB" id="A0A918FM14"/>
<evidence type="ECO:0000259" key="1">
    <source>
        <dbReference type="Pfam" id="PF13349"/>
    </source>
</evidence>
<proteinExistence type="predicted"/>
<protein>
    <recommendedName>
        <fullName evidence="1">DUF4097 domain-containing protein</fullName>
    </recommendedName>
</protein>
<dbReference type="InterPro" id="IPR025164">
    <property type="entry name" value="Toastrack_DUF4097"/>
</dbReference>
<comment type="caution">
    <text evidence="2">The sequence shown here is derived from an EMBL/GenBank/DDBJ whole genome shotgun (WGS) entry which is preliminary data.</text>
</comment>
<name>A0A918FM14_9ACTN</name>
<dbReference type="EMBL" id="BMSX01000027">
    <property type="protein sequence ID" value="GGR52194.1"/>
    <property type="molecule type" value="Genomic_DNA"/>
</dbReference>
<sequence length="279" mass="28794">MPVFETPEAISASIDLAVGDVRLDAGDRVDTVVEVRPTDPDSDADTKAAENTRVEYADGRLVVRGPRQRSLFGRAGSIDVSIGLPSGSQVRAVAHSAAFRCAGRLGDCQLRTSTGDLRVQETGPLIAATSQGDVSADLATGQVEVTTGSGAVRVGLVEGTAVIKNSNGDSWVREVTGDLRVRAANGDISIGTAHASVEARTANGDVRVGEVVRGSVVLGTTSGQLAIGIRAGTAALLDVRTKAGDVHNFMTPTEGPGEATEQVEVRASTARGDIVIRRV</sequence>
<reference evidence="2" key="1">
    <citation type="journal article" date="2014" name="Int. J. Syst. Evol. Microbiol.">
        <title>Complete genome sequence of Corynebacterium casei LMG S-19264T (=DSM 44701T), isolated from a smear-ripened cheese.</title>
        <authorList>
            <consortium name="US DOE Joint Genome Institute (JGI-PGF)"/>
            <person name="Walter F."/>
            <person name="Albersmeier A."/>
            <person name="Kalinowski J."/>
            <person name="Ruckert C."/>
        </authorList>
    </citation>
    <scope>NUCLEOTIDE SEQUENCE</scope>
    <source>
        <strain evidence="2">JCM 4346</strain>
    </source>
</reference>
<accession>A0A918FM14</accession>
<organism evidence="2 3">
    <name type="scientific">Streptomyces aurantiogriseus</name>
    <dbReference type="NCBI Taxonomy" id="66870"/>
    <lineage>
        <taxon>Bacteria</taxon>
        <taxon>Bacillati</taxon>
        <taxon>Actinomycetota</taxon>
        <taxon>Actinomycetes</taxon>
        <taxon>Kitasatosporales</taxon>
        <taxon>Streptomycetaceae</taxon>
        <taxon>Streptomyces</taxon>
    </lineage>
</organism>
<keyword evidence="3" id="KW-1185">Reference proteome</keyword>
<dbReference type="RefSeq" id="WP_189943075.1">
    <property type="nucleotide sequence ID" value="NZ_BMSX01000027.1"/>
</dbReference>
<dbReference type="Pfam" id="PF13349">
    <property type="entry name" value="DUF4097"/>
    <property type="match status" value="1"/>
</dbReference>
<reference evidence="2" key="2">
    <citation type="submission" date="2020-09" db="EMBL/GenBank/DDBJ databases">
        <authorList>
            <person name="Sun Q."/>
            <person name="Ohkuma M."/>
        </authorList>
    </citation>
    <scope>NUCLEOTIDE SEQUENCE</scope>
    <source>
        <strain evidence="2">JCM 4346</strain>
    </source>
</reference>
<feature type="domain" description="DUF4097" evidence="1">
    <location>
        <begin position="20"/>
        <end position="250"/>
    </location>
</feature>
<dbReference type="Proteomes" id="UP000658320">
    <property type="component" value="Unassembled WGS sequence"/>
</dbReference>
<evidence type="ECO:0000313" key="3">
    <source>
        <dbReference type="Proteomes" id="UP000658320"/>
    </source>
</evidence>
<evidence type="ECO:0000313" key="2">
    <source>
        <dbReference type="EMBL" id="GGR52194.1"/>
    </source>
</evidence>
<gene>
    <name evidence="2" type="ORF">GCM10010251_81660</name>
</gene>